<evidence type="ECO:0000256" key="2">
    <source>
        <dbReference type="SAM" id="Phobius"/>
    </source>
</evidence>
<feature type="transmembrane region" description="Helical" evidence="2">
    <location>
        <begin position="232"/>
        <end position="252"/>
    </location>
</feature>
<dbReference type="Gene3D" id="1.20.1250.20">
    <property type="entry name" value="MFS general substrate transporter like domains"/>
    <property type="match status" value="2"/>
</dbReference>
<dbReference type="GO" id="GO:0005886">
    <property type="term" value="C:plasma membrane"/>
    <property type="evidence" value="ECO:0007669"/>
    <property type="project" value="TreeGrafter"/>
</dbReference>
<proteinExistence type="inferred from homology"/>
<dbReference type="SUPFAM" id="SSF51182">
    <property type="entry name" value="RmlC-like cupins"/>
    <property type="match status" value="1"/>
</dbReference>
<feature type="transmembrane region" description="Helical" evidence="2">
    <location>
        <begin position="34"/>
        <end position="56"/>
    </location>
</feature>
<gene>
    <name evidence="3" type="ORF">GGR38_001173</name>
</gene>
<feature type="transmembrane region" description="Helical" evidence="2">
    <location>
        <begin position="363"/>
        <end position="385"/>
    </location>
</feature>
<dbReference type="Gene3D" id="2.60.120.10">
    <property type="entry name" value="Jelly Rolls"/>
    <property type="match status" value="1"/>
</dbReference>
<accession>A0A7W6CJP6</accession>
<dbReference type="PANTHER" id="PTHR11328:SF24">
    <property type="entry name" value="MAJOR FACILITATOR SUPERFAMILY (MFS) PROFILE DOMAIN-CONTAINING PROTEIN"/>
    <property type="match status" value="1"/>
</dbReference>
<feature type="transmembrane region" description="Helical" evidence="2">
    <location>
        <begin position="294"/>
        <end position="312"/>
    </location>
</feature>
<feature type="transmembrane region" description="Helical" evidence="2">
    <location>
        <begin position="143"/>
        <end position="166"/>
    </location>
</feature>
<name>A0A7W6CJP6_9SPHN</name>
<feature type="transmembrane region" description="Helical" evidence="2">
    <location>
        <begin position="77"/>
        <end position="96"/>
    </location>
</feature>
<feature type="transmembrane region" description="Helical" evidence="2">
    <location>
        <begin position="7"/>
        <end position="28"/>
    </location>
</feature>
<dbReference type="Proteomes" id="UP000548867">
    <property type="component" value="Unassembled WGS sequence"/>
</dbReference>
<keyword evidence="2" id="KW-0472">Membrane</keyword>
<dbReference type="AlphaFoldDB" id="A0A7W6CJP6"/>
<comment type="caution">
    <text evidence="3">The sequence shown here is derived from an EMBL/GenBank/DDBJ whole genome shotgun (WGS) entry which is preliminary data.</text>
</comment>
<dbReference type="GO" id="GO:0008643">
    <property type="term" value="P:carbohydrate transport"/>
    <property type="evidence" value="ECO:0007669"/>
    <property type="project" value="InterPro"/>
</dbReference>
<dbReference type="InterPro" id="IPR036259">
    <property type="entry name" value="MFS_trans_sf"/>
</dbReference>
<feature type="transmembrane region" description="Helical" evidence="2">
    <location>
        <begin position="318"/>
        <end position="343"/>
    </location>
</feature>
<feature type="transmembrane region" description="Helical" evidence="2">
    <location>
        <begin position="178"/>
        <end position="201"/>
    </location>
</feature>
<dbReference type="InterPro" id="IPR011051">
    <property type="entry name" value="RmlC_Cupin_sf"/>
</dbReference>
<dbReference type="SUPFAM" id="SSF103473">
    <property type="entry name" value="MFS general substrate transporter"/>
    <property type="match status" value="1"/>
</dbReference>
<keyword evidence="4" id="KW-1185">Reference proteome</keyword>
<reference evidence="3 4" key="1">
    <citation type="submission" date="2020-08" db="EMBL/GenBank/DDBJ databases">
        <title>Genomic Encyclopedia of Type Strains, Phase IV (KMG-IV): sequencing the most valuable type-strain genomes for metagenomic binning, comparative biology and taxonomic classification.</title>
        <authorList>
            <person name="Goeker M."/>
        </authorList>
    </citation>
    <scope>NUCLEOTIDE SEQUENCE [LARGE SCALE GENOMIC DNA]</scope>
    <source>
        <strain evidence="3 4">DSM 27057</strain>
    </source>
</reference>
<dbReference type="RefSeq" id="WP_183623576.1">
    <property type="nucleotide sequence ID" value="NZ_JACIDX010000003.1"/>
</dbReference>
<sequence length="626" mass="65371">MQRKALIGWGLGSFTSAALVGAVGLLHLRFMTDSLGMAMGAAGLLVVLSKIYDAAIDPLVGLLCDATSTRWGRYRPYLAGGALLAALSLVMLFNVPGGLGSAGLQLWSGASLLVFSTAYTLYRIPYLAIGRQITQDFHQRSRLMTFSVYGSSFGGLAATSAAPWMLAALGGDRAAHGLLALVLAALVAAGGISTFLLIDGLEDEEAAPERKHLNWRQGLSAIRANRPFCRLIGFKVTMFAGLTLHGAALPYYTRHVLHASDKSLASIFLLQTLGMMVSQPGWVRIAGRLGRRRALMLAAGAQTCAMLLWYLVPAGHPMPWVLMLGGAEGLCFGGLFFGLYTVLTDTMDHARTHPAMAESEGALAGVFVMVEKATAAFGTFIFSTIMSHAGFVSARDAGSAQGESVVLGIVLSMSLLPALAAILACLFLRRPSDGEMAGAAPHGLPATMAIGALAMVMVIGTAPSPARAQGSGITIPQITADAGGVSHLSTITLPRAPGADPLLVNARLTTTDTEIGVSPPGTFIDWHRVSSPRLLVVLSGTLEVGLGDGAIRQLHAGDIVLAADTTGRGHTSRAIGTTPVMAMTIRLPREEPLKPRASSCPDGVAPGDCVANHLNIQHNPQPVPKP</sequence>
<keyword evidence="2" id="KW-1133">Transmembrane helix</keyword>
<feature type="transmembrane region" description="Helical" evidence="2">
    <location>
        <begin position="264"/>
        <end position="282"/>
    </location>
</feature>
<comment type="similarity">
    <text evidence="1">Belongs to the sodium:galactoside symporter (TC 2.A.2) family.</text>
</comment>
<dbReference type="GO" id="GO:0015293">
    <property type="term" value="F:symporter activity"/>
    <property type="evidence" value="ECO:0007669"/>
    <property type="project" value="InterPro"/>
</dbReference>
<organism evidence="3 4">
    <name type="scientific">Novosphingobium sediminicola</name>
    <dbReference type="NCBI Taxonomy" id="563162"/>
    <lineage>
        <taxon>Bacteria</taxon>
        <taxon>Pseudomonadati</taxon>
        <taxon>Pseudomonadota</taxon>
        <taxon>Alphaproteobacteria</taxon>
        <taxon>Sphingomonadales</taxon>
        <taxon>Sphingomonadaceae</taxon>
        <taxon>Novosphingobium</taxon>
    </lineage>
</organism>
<protein>
    <submittedName>
        <fullName evidence="3">Na+/melibiose symporter-like transporter</fullName>
    </submittedName>
</protein>
<dbReference type="EMBL" id="JACIDX010000003">
    <property type="protein sequence ID" value="MBB3954246.1"/>
    <property type="molecule type" value="Genomic_DNA"/>
</dbReference>
<evidence type="ECO:0000313" key="4">
    <source>
        <dbReference type="Proteomes" id="UP000548867"/>
    </source>
</evidence>
<evidence type="ECO:0000256" key="1">
    <source>
        <dbReference type="ARBA" id="ARBA00009617"/>
    </source>
</evidence>
<keyword evidence="2" id="KW-0812">Transmembrane</keyword>
<evidence type="ECO:0000313" key="3">
    <source>
        <dbReference type="EMBL" id="MBB3954246.1"/>
    </source>
</evidence>
<dbReference type="InterPro" id="IPR014710">
    <property type="entry name" value="RmlC-like_jellyroll"/>
</dbReference>
<feature type="transmembrane region" description="Helical" evidence="2">
    <location>
        <begin position="102"/>
        <end position="122"/>
    </location>
</feature>
<dbReference type="PANTHER" id="PTHR11328">
    <property type="entry name" value="MAJOR FACILITATOR SUPERFAMILY DOMAIN-CONTAINING PROTEIN"/>
    <property type="match status" value="1"/>
</dbReference>
<feature type="transmembrane region" description="Helical" evidence="2">
    <location>
        <begin position="405"/>
        <end position="428"/>
    </location>
</feature>
<dbReference type="InterPro" id="IPR039672">
    <property type="entry name" value="MFS_2"/>
</dbReference>
<dbReference type="Pfam" id="PF13347">
    <property type="entry name" value="MFS_2"/>
    <property type="match status" value="1"/>
</dbReference>
<feature type="transmembrane region" description="Helical" evidence="2">
    <location>
        <begin position="440"/>
        <end position="460"/>
    </location>
</feature>